<dbReference type="Gene3D" id="2.60.40.10">
    <property type="entry name" value="Immunoglobulins"/>
    <property type="match status" value="1"/>
</dbReference>
<dbReference type="Pfam" id="PF13573">
    <property type="entry name" value="SprB"/>
    <property type="match status" value="11"/>
</dbReference>
<gene>
    <name evidence="3" type="ORF">ENH87_03255</name>
</gene>
<keyword evidence="1" id="KW-0732">Signal</keyword>
<feature type="chain" id="PRO_5032532373" evidence="1">
    <location>
        <begin position="24"/>
        <end position="6271"/>
    </location>
</feature>
<accession>A0A831QMJ6</accession>
<dbReference type="InterPro" id="IPR000998">
    <property type="entry name" value="MAM_dom"/>
</dbReference>
<dbReference type="NCBIfam" id="TIGR04131">
    <property type="entry name" value="Bac_Flav_CTERM"/>
    <property type="match status" value="1"/>
</dbReference>
<dbReference type="Pfam" id="PF13585">
    <property type="entry name" value="CHU_C"/>
    <property type="match status" value="1"/>
</dbReference>
<comment type="caution">
    <text evidence="3">The sequence shown here is derived from an EMBL/GenBank/DDBJ whole genome shotgun (WGS) entry which is preliminary data.</text>
</comment>
<feature type="signal peptide" evidence="1">
    <location>
        <begin position="1"/>
        <end position="23"/>
    </location>
</feature>
<dbReference type="PROSITE" id="PS50060">
    <property type="entry name" value="MAM_2"/>
    <property type="match status" value="1"/>
</dbReference>
<feature type="domain" description="MAM" evidence="2">
    <location>
        <begin position="1345"/>
        <end position="1481"/>
    </location>
</feature>
<evidence type="ECO:0000259" key="2">
    <source>
        <dbReference type="PROSITE" id="PS50060"/>
    </source>
</evidence>
<proteinExistence type="predicted"/>
<dbReference type="EMBL" id="DRGL01000015">
    <property type="protein sequence ID" value="HEA19916.1"/>
    <property type="molecule type" value="Genomic_DNA"/>
</dbReference>
<dbReference type="InterPro" id="IPR025667">
    <property type="entry name" value="SprB_repeat"/>
</dbReference>
<organism evidence="3">
    <name type="scientific">Pricia antarctica</name>
    <dbReference type="NCBI Taxonomy" id="641691"/>
    <lineage>
        <taxon>Bacteria</taxon>
        <taxon>Pseudomonadati</taxon>
        <taxon>Bacteroidota</taxon>
        <taxon>Flavobacteriia</taxon>
        <taxon>Flavobacteriales</taxon>
        <taxon>Flavobacteriaceae</taxon>
        <taxon>Pricia</taxon>
    </lineage>
</organism>
<reference evidence="3" key="1">
    <citation type="journal article" date="2020" name="mSystems">
        <title>Genome- and Community-Level Interaction Insights into Carbon Utilization and Element Cycling Functions of Hydrothermarchaeota in Hydrothermal Sediment.</title>
        <authorList>
            <person name="Zhou Z."/>
            <person name="Liu Y."/>
            <person name="Xu W."/>
            <person name="Pan J."/>
            <person name="Luo Z.H."/>
            <person name="Li M."/>
        </authorList>
    </citation>
    <scope>NUCLEOTIDE SEQUENCE [LARGE SCALE GENOMIC DNA]</scope>
    <source>
        <strain evidence="3">HyVt-345</strain>
    </source>
</reference>
<sequence length="6271" mass="664650">MKQNFIKKIFLGSLFILAFQGFSQEYNDFDVRYQNNIKGDLTFISNNILNRDGGTATTGPNAAYDNISTSNNNNTETGGNNNYNDFKSMQYIDVDGDTSTFSSSTATFSYPEPDCNLIRYAGLYWSATYPSARAGQNLGTGRQNDFNQVKLKVPGGSYIDVTADEILYDGFTSTETAMLQNSPYACYADITNLITPLANPEGNYTIANVRSVTGPLSPGGGAAAGWTLVIVYENPTLSGKLITTFDGFARVRDSGSDRRLDVDYTGFNTVPSGPVRANIGAAALEGDFRISGDRMLISAASNGGFTTMSNATNPADNFFNSNITLNGALTTNRTPNSRNTLGYDTDIFRLNNPTNSVIPNAETAATFRFESRGDQYYPFFNSFNVEIIEPNIVLEKRVEDIAGNDITGQGVNLGQTLDYVLTFRNTGNDDGDSYIIRDVLPVNVFLDETNLTLPAGVTYVYDEAAGLVVFSIPNSLVRMGRPASTIRMRVNVASNCFDFVNACSDLIENIAYSTYQGVINDNEITDDPSVSDFDNCGFVTPGATNFLLDDLSDCTFDRTVQLCGDDVVLNAGDNFDSYIWVLDANSNGEIDASDPVQNDGDPDGDPSTLMVTDIGTYIVDKIVADPCKGFKEIITVERFGATQTNPLVDYFNMLNGDADPINDIQGEIVTCSVDGDLLPKIFLCGATDTQPLQINITDAQSLTWEKLDESSCTGSSDDCGNKNLSCSWNSVATGNNYTANTAGKFRLVINYTNGCFSRFYFDVFQNNLEILYNNRDIICSSDGQIRITNLGSGYGYQLIDHANNSILIPFTAGNGPIFDFSSGQNGSYRVEVVQLDGAGNAIPGACIFSTDPIGIRDRDFQVDITTTPANCNAQGILQIDVLNVRPNYTYILKRPDGTLIDEETAQPDNTYSFNVNPGNYIVEVSTDDGCSYDENVTVTRILDPTISALTTKDIGCTAGTIELTGSNGFPNPDYSFAIWSKNGTNLYPDVASIPGDAYDTNPVFSFGWRDTDSDGIDEYIVGEDGTYSFVIVDSNNCFAFSNEVTIMDNGPMTITPSNTPIVCSGSNSSTLNIGTSGGIGPFVYSIDDGATTQSTNTFPNLMAGTYNLRVTDASGCELTQSYTITQPFPLSASAGVSRDATCDPNGAEVRITNIVGGTSPYEYSFDGGANYGTSTVAILPPGDYIVIVRDDVGCSFPMDITVVNEPVPPTVVLTPEVSYLCDGNAVVTATPDITTYDYTFALDGITNSPDPTSNIFSDVEPGTYTVSTNYISQTPPTPSILLLEDFGTGVTISNPNTSGYFYEDQTSNTIPGGRPNDTDNQINDYEYAVTPRIVNPFGAWRNPNDHTNPSGTDGRFLVINVGTPSPGQIIYRKAINDIIPNRPISIELWLFNLLRSGNQLDPDLTIEIRNPGTDAIVQSIRTGDIPKNQNANDWHQFTANLNPGSNTTLDFVVRTEKVGNSGNDVAIDDIQIFQTPEVCVKTVSTPVTVVAGNRFEANITSTTNASCNGENDASVTFTATNFNTSSGFEYSTDGGTTFTTSTVSPVTTATPLSPGAYTFILRKVDEPSCSVSIDRTITEPAAVVASAAITTAWTCNNTGATITASANDGIAPYQYRLEDTSGGVIRTYQPETTFTNVTDGSYIVRVLDNNGCDDEIDTPINITAPATFTYTTVATQCYSGANDATITVTVSGGNGGLLFSINGNPFESPDSATPNSYVFDNLGSGSYTINVQDQFGCTAGTQTSVISPAVTVSASAPPIPECSNTTEATLIAAGGDNSFVYAIVADGATPSPSDFSAATTRTISAIGDYDVYARDKNGGTNFCEAVYDLNISKDDPLAVTVTSTPVLCSGTSQSTITIDATGGSTAYRYSINDGFTYQTTNTFPNLPAGSYNIRVQDSSSCEISQVHTISEPFTLSASALVAELIECNPSMGAEVRIVNARGGSAPYAYSFDGGATYQASNISNLFPGDYTVFVRDANNCSLPMDLTVLPAQTPPGVTTSLDYFCDGDATITVNPDDPLYDYTYEIDNVLNTPADSNVFTDVSAGTHIVTVNYVITTVIPPSTLLTEDFGFGNNTPITEIDPVYCYEPQDGTESCPAFGTNPNLQDGEYVVTNRLTNIYGTWISPNDHTGNTDGRYLAINVGGVAGVGGIVYAKRNIEVLQNQDISISLWAMNLLRQGTSGGDPSFEIQLVDPSGTIIASTTTGFVPKNSGPNDWRNYSVDLNPGSNPNLDIVIRTNSAVINGNDLAIDDLLATQPPAKCPAEVSVDVLVEAGRALEANITATTNISCNGASDGSVTFDVENFNTTTGYEYTTDGATFIGPETTSPLTLTGLSAGTTNITIRDVADSTCSVTISPNLSEPNTLTATATIISPSTCLDDATIKATPTGGTPAYSYQLEDTSATPIVLQAFQTSDTFTGLTPGDYIIRVRDINSCETTVPITVGAPDTVAFTTIETDCYSGNADAEITINVTDGNGSYQFNINGGPWIAPSPSSATTYTFTALGSGTYNVNVKDAYGCEGTPIQHIIEPEITVSATAANITACATTTDIIIAATGGDGNYVYAVVADGATPTATDFSNSNPVAQTAGDYDVYVRDNSGTVPFCEEVTDITIIQSPQIVIMPTVTDVTCNGASTGAIDVAITGGNAPYQYQLENTSSTILVAYQINTSFQNLLAGADYVVRVRDASGCDSTLPITITEPDSIVAEAEITKDYTCLELGEITVGSVIATTGGSGNYQYRINGGAWSVSTTGGIAFTDLDDDSYIIEVRDANAINCVYTIPTTVIIDTLPTEPTLITSTDFNCDGTGNITVSPNDSTYTYSIDGGTVQASNVFNNVAVGTHTITVDYGKSCTVDTDVIVEPGHTFTATLTGSTNVSCNGLSDGTATFMVTNFDPVNGFEYSIDNGTSFTGPETSATVTVSGLSAGTVNLVVRDVLSTSCSIPFDAVISQPAALVTTANITTAYTCDNGGATLTASISGGTPTYQYRLEDNVGAVIRPYQNNNTFTIVTDGTYFVRGLDANGCDDLIDAAIVVAAPANPTFDVTPTACYSGNNDAAIQLIVTSGNGGYQFSLNGGPWLTPSPSTATSYNFQNLSNGSYTVNVKDGFGCIGTAIPVTIAPQLTANAVLDPDLTCIAPGEVTVNANGGSGTYSYEWSDDNGSTYATTNFTGNVFSTTTDGTYIFRVTDTSAPTVCTVITSPVMVTPAELPIITSISATNIFCNGDMTGSLNVVIDTGIGNPRYTIEIIETNTSTNYGTQTSGLPAGDYEVRVTDDKGCTSVPYPISITEPNAITYNVDLVPITCNASSGTDPGSITVENLGGGTAEYTYHLTGNNGYSDTYVTTAGGEDHTFAILEFGIYEVDVVDANGCSARTTNIIASPPDDLDIDVSALTMDCTTGGMATVTVSSTVGSGNYEFATLETYSSPYSSTYQPASTPGGDTTIFTGLTPGITYTFVVHDITTNCYYFETAATPINSPSKMTASLDVVSNVTCKGAADGNVSFTFENYDVLATSVEYEIFNAQSNVPVGFNGSATVNPPTGAISITNFGTLTQGVYYILFKEIGGTNNGCSISSPDFTIIESSNVLAITASSPKNDNCNVDAGAIDARAQFGTAPYEFQYLLDTEPAPTASSVGWVVTSFANVESGDYIVYVKDANDCIQSDTVTVALDPTPDISLSIVDECVNEGNFEVLVSLDAVGISPYQISLNGGAFQNITFNGSNEYTVSGLSSGLGQTIEIRDLNGCSDMETFDIQPPLQFTIRQTALLDCEIGSAGYAEITIEVTSGSGNYEYEIDGPGSVDEPRAALPSNPHAWPNASAAGAYNVNIYDISTSPPNCVKSIIIDVPDAVLPEFSEVHTDVTCNGGADGSITVSETNNGINPLTYTLTPMPASAVLNGTVFENLPAGTYDLRGTGNNDCFTDIFGIVISEPTIITVPAPTVVEFNCTTGNSPRNATITISGASGGSGTFVRYEFINDDDPTSPAIGDAIVVQNGTNDSYTETNIIGGNYTINVYDDKGCIGTTTATIATYTEISNPTSTITRDVTCAPGDDAEVTLAVTVSPSSATPDLSYSVQGTNNAYNAPNQASDLFMGLGVGNYIGRITNHDTGCIVETVFEIKDPNTFEITSTTTDVVCFGDNGTVVFEINNPVKPYSGGFTWQVYNSQGTLALGDDTIITTTPLVSSNVGPTVPFALPAGSYRVDITQSSDPSCTAMDFFTIAGPSNAINATVDKTDVTCALNDGTITISNVSGGWADYTYYVADATAPAPTDNSGFVTTTSFSNLSGGVTGTDYQVWVSDAKGCLAQFANVNLIDPTAISADLRVNVANCDNIEGVLEVFNVAGGQGSNYTYQLQQFNGTTFVNTRSAQNTTIFNGLGEGRYQVVINDQWTCTFTTAEQVLYDEIKPLATVVKAIDCDVVSPGGEITVTQSGGSGNFVYTVAFPDGTTPQPSNTTGVFASLTEVGVYTFTITDQAAGHECAKTITQELFPRVEPVLQIDTFTNVTCIGDNDGTITVSTTDNGISPYTFEITAATGGSLTLPYAPSIATNLSATFTGLEGSATGITYTITGRGDNNCTTEITQTITQPDAIIADAPIVVQFGCTSGNNPNNASIEITGANGGSNNFVTYEFINNDDPTTTTGPADPIQVYKGSNSKYIETNAMGGTYTINVYDDKGCVGTQTATINTYDELLSASAAITNFISCSPGNDGEITVSVISTNSDASKFEYSIDNGATYQTSNVFPNLGIGTHNFLVRHLDTGCITTTSERLLDPNTFTIDITKISDVVCFGTATGEITLELVDATYPGGFDWEIFNTNGTPANTGDDTSVSIGTEASNGPTAGITLPAGAFYVIISQNNAPTCENMENFTISGPTAAITGDTYKTDVTCALNDGSIEVIDVLGGWGGYSYFVDIATNPAPADASVFQNSPLFENLSGSATGTDYQIWVTDSNGCLQQLPNVNLIDPTPISADLQVNVENCTNFEGEIQVVNVLGGQGSNYSYQLQRFNTGTSAFENLRALQVSTIFGGLGAGQYQVLVSDQWNCTNTTSFSVNLYEEIMPLATVVKPIDCTTDPGGQITITQTGGSSGNFTYTVVFPDSSTPQPSNTTGIFNNLTQEGEYTFTITDDQSCSKTIRKSLQPQVDPILSVDSFTDVVCFGDANGTISVSVLDNGVGPYTFQITDRDGGVVTINPTSSTNTSAEFTGLAQTTTSAGYTITATGSNDCQAMTTQTIDQPASAVSVPAPAPVTFSCTTGNKTDYPIIDIIGVTGGSGIYVRYEFINNDNPATVAVGDAITVQNGSNSSYTETNLAGGNYTINIYDSKGCMSSTTTSIAPFVSISDAVVNVDQPVSCATFDENITVSVTVVPAFATPNLEYVISGINVTYNQTNNTGVFTGLGVGNYAIAITNLDTGCRIDTVHSVADPKIMLVSATKLADEECLNDATSGGRFEVTIDRYTGSYDYQVFDSNDTPVSALITGNTAASFTVNDLVGGSYYVNIIQTDAPRCEKKSNTITISAPTTPITIVQNELKNPSCTNDQGVIFIDPSGGYGPYTIELNNTTTTQVYTETNVEGFVFQNLAAGDYTVVVTDTKNCVETSSITLIRPEDIAATISATPLSCFNGNTASVTATVNTVRNVSPTYRYRLNVYNDASGTTLIRTSVIQTGATFNNLNTGFYSITISDDFGCSFETPIENITNPTEVVADLIRTSPLTCTTGVELELSASGGISGSYEYRRVGTSTWIAMTGNSVILPTTGVFNADSYRYEVRDAVNSCPAVASNTIVESSIIPLTLTLDTSAAVINCNGDNTALIFARAAGGLGNYRFELYDNYRGSNQNSLDYTQLNAADRIAGPVSDGTFDNLSAGTYYVNVLSDDCTTQPQRVVINEPDALSLLDPNNFTDVSCNGSSDGTITVELEGGVGPYQYAISPNLNQFSDENVFTDLAGSPTGITYTIIAQDRNGCFITMQYTITEPEVLAVTATALPELCAGEENGSIDLTISGGTAPYSTRFSFESNFVQDRTVLSDLAAGDYILFIRDAMGCDENIVVTIEAGVNLNATVETIYGCENNSPTNYINIVLDDNSIANDVLYALDSTDPADMQLNPFFRDTLPGSHYIAISHANGCIVTHSFETEDYEPLTISVAQSNVNELTATVNGGRDDYTIYFGDVNNGEDNTFMVNRTDTYVVRVVDENGCEATANIFIEFIDIEIPNFFSPNGDSENQYWKPRNDEGFPQILTIIFDRYGREVYRMRQGDRGWDGFYQQTALPTGDYWYIIKLKGENDDREFVGHFTLYR</sequence>
<dbReference type="InterPro" id="IPR013783">
    <property type="entry name" value="Ig-like_fold"/>
</dbReference>
<evidence type="ECO:0000256" key="1">
    <source>
        <dbReference type="SAM" id="SignalP"/>
    </source>
</evidence>
<protein>
    <submittedName>
        <fullName evidence="3">T9SS type B sorting domain-containing protein</fullName>
    </submittedName>
</protein>
<dbReference type="InterPro" id="IPR026341">
    <property type="entry name" value="T9SS_type_B"/>
</dbReference>
<dbReference type="GO" id="GO:0016020">
    <property type="term" value="C:membrane"/>
    <property type="evidence" value="ECO:0007669"/>
    <property type="project" value="InterPro"/>
</dbReference>
<dbReference type="Proteomes" id="UP000886191">
    <property type="component" value="Unassembled WGS sequence"/>
</dbReference>
<evidence type="ECO:0000313" key="3">
    <source>
        <dbReference type="EMBL" id="HEA19916.1"/>
    </source>
</evidence>
<dbReference type="Gene3D" id="2.60.120.200">
    <property type="match status" value="1"/>
</dbReference>
<name>A0A831QMJ6_9FLAO</name>